<dbReference type="Proteomes" id="UP000191285">
    <property type="component" value="Unassembled WGS sequence"/>
</dbReference>
<evidence type="ECO:0000313" key="3">
    <source>
        <dbReference type="Proteomes" id="UP000191285"/>
    </source>
</evidence>
<feature type="chain" id="PRO_5012461127" evidence="1">
    <location>
        <begin position="22"/>
        <end position="167"/>
    </location>
</feature>
<keyword evidence="3" id="KW-1185">Reference proteome</keyword>
<proteinExistence type="predicted"/>
<keyword evidence="1" id="KW-0732">Signal</keyword>
<sequence>MHLQILPIACYLLSISRTSSSAILPSTTDPSAFTIYLKASDYFPHSKTDLSSFDIEVYFSNFDPETKLWLTSLDPQTGTTDEAKARILTEISYAKKFDENDQDMIEDVQSILAAVTGNLTTTTSIPSASPSRDADSAYFVVDTRRHVVNWEGCTPFYQCVTGTLVEL</sequence>
<name>A0A1V6U0Q6_9EURO</name>
<evidence type="ECO:0000256" key="1">
    <source>
        <dbReference type="SAM" id="SignalP"/>
    </source>
</evidence>
<dbReference type="AlphaFoldDB" id="A0A1V6U0Q6"/>
<comment type="caution">
    <text evidence="2">The sequence shown here is derived from an EMBL/GenBank/DDBJ whole genome shotgun (WGS) entry which is preliminary data.</text>
</comment>
<dbReference type="EMBL" id="MLKD01000001">
    <property type="protein sequence ID" value="OQE32148.1"/>
    <property type="molecule type" value="Genomic_DNA"/>
</dbReference>
<organism evidence="2 3">
    <name type="scientific">Penicillium steckii</name>
    <dbReference type="NCBI Taxonomy" id="303698"/>
    <lineage>
        <taxon>Eukaryota</taxon>
        <taxon>Fungi</taxon>
        <taxon>Dikarya</taxon>
        <taxon>Ascomycota</taxon>
        <taxon>Pezizomycotina</taxon>
        <taxon>Eurotiomycetes</taxon>
        <taxon>Eurotiomycetidae</taxon>
        <taxon>Eurotiales</taxon>
        <taxon>Aspergillaceae</taxon>
        <taxon>Penicillium</taxon>
    </lineage>
</organism>
<reference evidence="3" key="1">
    <citation type="journal article" date="2017" name="Nat. Microbiol.">
        <title>Global analysis of biosynthetic gene clusters reveals vast potential of secondary metabolite production in Penicillium species.</title>
        <authorList>
            <person name="Nielsen J.C."/>
            <person name="Grijseels S."/>
            <person name="Prigent S."/>
            <person name="Ji B."/>
            <person name="Dainat J."/>
            <person name="Nielsen K.F."/>
            <person name="Frisvad J.C."/>
            <person name="Workman M."/>
            <person name="Nielsen J."/>
        </authorList>
    </citation>
    <scope>NUCLEOTIDE SEQUENCE [LARGE SCALE GENOMIC DNA]</scope>
    <source>
        <strain evidence="3">IBT 24891</strain>
    </source>
</reference>
<gene>
    <name evidence="2" type="ORF">PENSTE_c001G04450</name>
</gene>
<accession>A0A1V6U0Q6</accession>
<feature type="signal peptide" evidence="1">
    <location>
        <begin position="1"/>
        <end position="21"/>
    </location>
</feature>
<dbReference type="OrthoDB" id="3853793at2759"/>
<protein>
    <submittedName>
        <fullName evidence="2">Uncharacterized protein</fullName>
    </submittedName>
</protein>
<evidence type="ECO:0000313" key="2">
    <source>
        <dbReference type="EMBL" id="OQE32148.1"/>
    </source>
</evidence>